<keyword evidence="1" id="KW-0812">Transmembrane</keyword>
<feature type="transmembrane region" description="Helical" evidence="1">
    <location>
        <begin position="61"/>
        <end position="86"/>
    </location>
</feature>
<evidence type="ECO:0000256" key="1">
    <source>
        <dbReference type="SAM" id="Phobius"/>
    </source>
</evidence>
<evidence type="ECO:0000313" key="3">
    <source>
        <dbReference type="Proteomes" id="UP000578449"/>
    </source>
</evidence>
<keyword evidence="1" id="KW-0472">Membrane</keyword>
<dbReference type="EMBL" id="JACHGN010000007">
    <property type="protein sequence ID" value="MBB5134106.1"/>
    <property type="molecule type" value="Genomic_DNA"/>
</dbReference>
<dbReference type="AlphaFoldDB" id="A0A840P6A3"/>
<dbReference type="Proteomes" id="UP000578449">
    <property type="component" value="Unassembled WGS sequence"/>
</dbReference>
<evidence type="ECO:0008006" key="4">
    <source>
        <dbReference type="Google" id="ProtNLM"/>
    </source>
</evidence>
<dbReference type="RefSeq" id="WP_185051008.1">
    <property type="nucleotide sequence ID" value="NZ_BAABIX010000031.1"/>
</dbReference>
<keyword evidence="3" id="KW-1185">Reference proteome</keyword>
<accession>A0A840P6A3</accession>
<comment type="caution">
    <text evidence="2">The sequence shown here is derived from an EMBL/GenBank/DDBJ whole genome shotgun (WGS) entry which is preliminary data.</text>
</comment>
<proteinExistence type="predicted"/>
<reference evidence="2 3" key="1">
    <citation type="submission" date="2020-08" db="EMBL/GenBank/DDBJ databases">
        <title>Genomic Encyclopedia of Type Strains, Phase IV (KMG-IV): sequencing the most valuable type-strain genomes for metagenomic binning, comparative biology and taxonomic classification.</title>
        <authorList>
            <person name="Goeker M."/>
        </authorList>
    </citation>
    <scope>NUCLEOTIDE SEQUENCE [LARGE SCALE GENOMIC DNA]</scope>
    <source>
        <strain evidence="2 3">DSM 45615</strain>
    </source>
</reference>
<keyword evidence="1" id="KW-1133">Transmembrane helix</keyword>
<organism evidence="2 3">
    <name type="scientific">Thermocatellispora tengchongensis</name>
    <dbReference type="NCBI Taxonomy" id="1073253"/>
    <lineage>
        <taxon>Bacteria</taxon>
        <taxon>Bacillati</taxon>
        <taxon>Actinomycetota</taxon>
        <taxon>Actinomycetes</taxon>
        <taxon>Streptosporangiales</taxon>
        <taxon>Streptosporangiaceae</taxon>
        <taxon>Thermocatellispora</taxon>
    </lineage>
</organism>
<gene>
    <name evidence="2" type="ORF">HNP84_003832</name>
</gene>
<feature type="transmembrane region" description="Helical" evidence="1">
    <location>
        <begin position="9"/>
        <end position="32"/>
    </location>
</feature>
<evidence type="ECO:0000313" key="2">
    <source>
        <dbReference type="EMBL" id="MBB5134106.1"/>
    </source>
</evidence>
<protein>
    <recommendedName>
        <fullName evidence="4">SHOCT domain-containing protein</fullName>
    </recommendedName>
</protein>
<name>A0A840P6A3_9ACTN</name>
<sequence length="223" mass="24480">MSQSAKKVLWIVFGAQVLWSLPIGLFFVWRWLAFDDPERSYICSGSRSSGKVCTDGETTNMALGIVFSVIGVIFLVVTLLFLTSWLRRRARESFLRTHGARGVGVVTEVAPTSTRVNGRTVMKVEGEILDVPGGRFVWHGFAVVPPGTQVNVAYDPGEPDDAVVLDDLKKVASSAIVREAAAQRDRADVMLDRLAQLERLRGSGSLTEAEFDRLKAEIIGDAR</sequence>